<evidence type="ECO:0000313" key="5">
    <source>
        <dbReference type="RefSeq" id="XP_022934412.1"/>
    </source>
</evidence>
<evidence type="ECO:0000259" key="2">
    <source>
        <dbReference type="Pfam" id="PF04601"/>
    </source>
</evidence>
<evidence type="ECO:0000259" key="3">
    <source>
        <dbReference type="Pfam" id="PF22932"/>
    </source>
</evidence>
<sequence length="314" mass="35793">MELFQKAKVVRLKSHHDKYLLAEDDEESVYQDRNGSVKNAKWTVEFVDNPPGLRFKSCFGKYLTASNLPFLLGMTGKKVLQTLPQKPDPSTEWEALREGFLVRLKTRYGQFLRANSGLPPWRNSVTHDIPFRAATKDWILWDIDILQVRSPSSVHYHSSAPTLPPPPPPSKHKPHHHHHHFRRRHCKVVDSSPSRDHHCREQSSESVDGSPMTAAEGRVIHYYVANRKGEVKKGVEEVSFTFKGSQPEELKEKLIEESGLPDIIVCTRNPLNGKLYPLRLHLPPNNAGLHVVLVPSSNGQYTCLCLQRFLDLLV</sequence>
<name>A0A6J1F2P0_CUCMO</name>
<dbReference type="CDD" id="cd23340">
    <property type="entry name" value="beta-trefoil_FSCN_ACP-like"/>
    <property type="match status" value="1"/>
</dbReference>
<dbReference type="AlphaFoldDB" id="A0A6J1F2P0"/>
<feature type="domain" description="DUF569" evidence="3">
    <location>
        <begin position="217"/>
        <end position="293"/>
    </location>
</feature>
<dbReference type="InterPro" id="IPR008999">
    <property type="entry name" value="Actin-crosslinking"/>
</dbReference>
<evidence type="ECO:0000313" key="4">
    <source>
        <dbReference type="Proteomes" id="UP000504609"/>
    </source>
</evidence>
<dbReference type="KEGG" id="cmos:111441599"/>
<dbReference type="InterPro" id="IPR054726">
    <property type="entry name" value="Ubiq_DUF569-assoc"/>
</dbReference>
<dbReference type="Pfam" id="PF22932">
    <property type="entry name" value="Ubiq_DUF_assoc"/>
    <property type="match status" value="1"/>
</dbReference>
<feature type="region of interest" description="Disordered" evidence="1">
    <location>
        <begin position="154"/>
        <end position="211"/>
    </location>
</feature>
<dbReference type="Proteomes" id="UP000504609">
    <property type="component" value="Unplaced"/>
</dbReference>
<feature type="domain" description="DUF569" evidence="2">
    <location>
        <begin position="1"/>
        <end position="141"/>
    </location>
</feature>
<reference evidence="5" key="1">
    <citation type="submission" date="2025-08" db="UniProtKB">
        <authorList>
            <consortium name="RefSeq"/>
        </authorList>
    </citation>
    <scope>IDENTIFICATION</scope>
    <source>
        <tissue evidence="5">Young leaves</tissue>
    </source>
</reference>
<feature type="compositionally biased region" description="Basic and acidic residues" evidence="1">
    <location>
        <begin position="193"/>
        <end position="203"/>
    </location>
</feature>
<dbReference type="RefSeq" id="XP_022934412.1">
    <property type="nucleotide sequence ID" value="XM_023078644.1"/>
</dbReference>
<organism evidence="4 5">
    <name type="scientific">Cucurbita moschata</name>
    <name type="common">Winter crookneck squash</name>
    <name type="synonym">Cucurbita pepo var. moschata</name>
    <dbReference type="NCBI Taxonomy" id="3662"/>
    <lineage>
        <taxon>Eukaryota</taxon>
        <taxon>Viridiplantae</taxon>
        <taxon>Streptophyta</taxon>
        <taxon>Embryophyta</taxon>
        <taxon>Tracheophyta</taxon>
        <taxon>Spermatophyta</taxon>
        <taxon>Magnoliopsida</taxon>
        <taxon>eudicotyledons</taxon>
        <taxon>Gunneridae</taxon>
        <taxon>Pentapetalae</taxon>
        <taxon>rosids</taxon>
        <taxon>fabids</taxon>
        <taxon>Cucurbitales</taxon>
        <taxon>Cucurbitaceae</taxon>
        <taxon>Cucurbiteae</taxon>
        <taxon>Cucurbita</taxon>
    </lineage>
</organism>
<proteinExistence type="predicted"/>
<accession>A0A6J1F2P0</accession>
<dbReference type="InterPro" id="IPR007679">
    <property type="entry name" value="DUF569"/>
</dbReference>
<dbReference type="GeneID" id="111441599"/>
<feature type="compositionally biased region" description="Basic residues" evidence="1">
    <location>
        <begin position="170"/>
        <end position="186"/>
    </location>
</feature>
<dbReference type="Gene3D" id="2.80.10.50">
    <property type="match status" value="1"/>
</dbReference>
<dbReference type="Pfam" id="PF04601">
    <property type="entry name" value="DUF569"/>
    <property type="match status" value="1"/>
</dbReference>
<dbReference type="SUPFAM" id="SSF50405">
    <property type="entry name" value="Actin-crosslinking proteins"/>
    <property type="match status" value="1"/>
</dbReference>
<dbReference type="FunFam" id="2.80.10.50:FF:000067">
    <property type="entry name" value="BnaC05g19630D protein"/>
    <property type="match status" value="1"/>
</dbReference>
<gene>
    <name evidence="5" type="primary">LOC111441599</name>
</gene>
<dbReference type="PANTHER" id="PTHR31205">
    <property type="entry name" value="ACTIN CROSS-LINKING PROTEIN (DUF569)"/>
    <property type="match status" value="1"/>
</dbReference>
<keyword evidence="4" id="KW-1185">Reference proteome</keyword>
<protein>
    <submittedName>
        <fullName evidence="5">Uncharacterized protein LOC111441599 isoform X1</fullName>
    </submittedName>
</protein>
<dbReference type="PANTHER" id="PTHR31205:SF77">
    <property type="entry name" value="CROSS-LINKING PROTEIN, PUTATIVE (DUF569)-RELATED"/>
    <property type="match status" value="1"/>
</dbReference>
<evidence type="ECO:0000256" key="1">
    <source>
        <dbReference type="SAM" id="MobiDB-lite"/>
    </source>
</evidence>